<reference evidence="2 3" key="1">
    <citation type="journal article" date="2024" name="Ann. Entomol. Soc. Am.">
        <title>Genomic analyses of the southern and eastern yellowjacket wasps (Hymenoptera: Vespidae) reveal evolutionary signatures of social life.</title>
        <authorList>
            <person name="Catto M.A."/>
            <person name="Caine P.B."/>
            <person name="Orr S.E."/>
            <person name="Hunt B.G."/>
            <person name="Goodisman M.A.D."/>
        </authorList>
    </citation>
    <scope>NUCLEOTIDE SEQUENCE [LARGE SCALE GENOMIC DNA]</scope>
    <source>
        <strain evidence="2">232</strain>
        <tissue evidence="2">Head and thorax</tissue>
    </source>
</reference>
<dbReference type="Proteomes" id="UP001607303">
    <property type="component" value="Unassembled WGS sequence"/>
</dbReference>
<dbReference type="EMBL" id="JAYRBN010000065">
    <property type="protein sequence ID" value="KAL2737154.1"/>
    <property type="molecule type" value="Genomic_DNA"/>
</dbReference>
<gene>
    <name evidence="2" type="ORF">V1477_012110</name>
</gene>
<name>A0ABD2BWK6_VESMC</name>
<proteinExistence type="predicted"/>
<evidence type="ECO:0000313" key="2">
    <source>
        <dbReference type="EMBL" id="KAL2737154.1"/>
    </source>
</evidence>
<accession>A0ABD2BWK6</accession>
<comment type="caution">
    <text evidence="2">The sequence shown here is derived from an EMBL/GenBank/DDBJ whole genome shotgun (WGS) entry which is preliminary data.</text>
</comment>
<keyword evidence="3" id="KW-1185">Reference proteome</keyword>
<feature type="region of interest" description="Disordered" evidence="1">
    <location>
        <begin position="104"/>
        <end position="125"/>
    </location>
</feature>
<sequence>MVESNEASPKIGRRQRQLSDDDAADDDDDDDDDDEDESKRSQIISLDFREEAETGIRIHFRYTYAVKSIPRIERRGHTVQKPVHTEANEPEFFELRLLARKAQCPSSSNPPRVFRIPEVGTNSSR</sequence>
<evidence type="ECO:0000313" key="3">
    <source>
        <dbReference type="Proteomes" id="UP001607303"/>
    </source>
</evidence>
<dbReference type="AlphaFoldDB" id="A0ABD2BWK6"/>
<protein>
    <submittedName>
        <fullName evidence="2">Uncharacterized protein</fullName>
    </submittedName>
</protein>
<organism evidence="2 3">
    <name type="scientific">Vespula maculifrons</name>
    <name type="common">Eastern yellow jacket</name>
    <name type="synonym">Wasp</name>
    <dbReference type="NCBI Taxonomy" id="7453"/>
    <lineage>
        <taxon>Eukaryota</taxon>
        <taxon>Metazoa</taxon>
        <taxon>Ecdysozoa</taxon>
        <taxon>Arthropoda</taxon>
        <taxon>Hexapoda</taxon>
        <taxon>Insecta</taxon>
        <taxon>Pterygota</taxon>
        <taxon>Neoptera</taxon>
        <taxon>Endopterygota</taxon>
        <taxon>Hymenoptera</taxon>
        <taxon>Apocrita</taxon>
        <taxon>Aculeata</taxon>
        <taxon>Vespoidea</taxon>
        <taxon>Vespidae</taxon>
        <taxon>Vespinae</taxon>
        <taxon>Vespula</taxon>
    </lineage>
</organism>
<evidence type="ECO:0000256" key="1">
    <source>
        <dbReference type="SAM" id="MobiDB-lite"/>
    </source>
</evidence>
<feature type="compositionally biased region" description="Acidic residues" evidence="1">
    <location>
        <begin position="20"/>
        <end position="36"/>
    </location>
</feature>
<feature type="region of interest" description="Disordered" evidence="1">
    <location>
        <begin position="1"/>
        <end position="46"/>
    </location>
</feature>